<name>A0A1W0WTS8_HYPEX</name>
<evidence type="ECO:0000313" key="2">
    <source>
        <dbReference type="EMBL" id="OQV18557.1"/>
    </source>
</evidence>
<dbReference type="AlphaFoldDB" id="A0A1W0WTS8"/>
<organism evidence="2 3">
    <name type="scientific">Hypsibius exemplaris</name>
    <name type="common">Freshwater tardigrade</name>
    <dbReference type="NCBI Taxonomy" id="2072580"/>
    <lineage>
        <taxon>Eukaryota</taxon>
        <taxon>Metazoa</taxon>
        <taxon>Ecdysozoa</taxon>
        <taxon>Tardigrada</taxon>
        <taxon>Eutardigrada</taxon>
        <taxon>Parachela</taxon>
        <taxon>Hypsibioidea</taxon>
        <taxon>Hypsibiidae</taxon>
        <taxon>Hypsibius</taxon>
    </lineage>
</organism>
<keyword evidence="1" id="KW-0732">Signal</keyword>
<comment type="caution">
    <text evidence="2">The sequence shown here is derived from an EMBL/GenBank/DDBJ whole genome shotgun (WGS) entry which is preliminary data.</text>
</comment>
<proteinExistence type="predicted"/>
<dbReference type="Proteomes" id="UP000192578">
    <property type="component" value="Unassembled WGS sequence"/>
</dbReference>
<sequence length="206" mass="23200">MFFVIVFMMSFLANLVLQTVGKEAGNRHKGPSEKIQVEIELIRLENPYGISVDGPCDPMLAGCDTRIFAYIDWENPFATWPGSRPFSAEDLIFEVEEPVPTSMDIRRIMTNHVCAAPYRGFALRVQVMDEDKLFRAPDDLINNFNCISKQKPTEWMELARWSNDTYCDAVKNQPGVSLMFRSRVFKVAGPPCSLAPDLTLTVGASP</sequence>
<reference evidence="3" key="1">
    <citation type="submission" date="2017-01" db="EMBL/GenBank/DDBJ databases">
        <title>Comparative genomics of anhydrobiosis in the tardigrade Hypsibius dujardini.</title>
        <authorList>
            <person name="Yoshida Y."/>
            <person name="Koutsovoulos G."/>
            <person name="Laetsch D."/>
            <person name="Stevens L."/>
            <person name="Kumar S."/>
            <person name="Horikawa D."/>
            <person name="Ishino K."/>
            <person name="Komine S."/>
            <person name="Tomita M."/>
            <person name="Blaxter M."/>
            <person name="Arakawa K."/>
        </authorList>
    </citation>
    <scope>NUCLEOTIDE SEQUENCE [LARGE SCALE GENOMIC DNA]</scope>
    <source>
        <strain evidence="3">Z151</strain>
    </source>
</reference>
<feature type="chain" id="PRO_5012325505" evidence="1">
    <location>
        <begin position="19"/>
        <end position="206"/>
    </location>
</feature>
<evidence type="ECO:0000256" key="1">
    <source>
        <dbReference type="SAM" id="SignalP"/>
    </source>
</evidence>
<accession>A0A1W0WTS8</accession>
<feature type="signal peptide" evidence="1">
    <location>
        <begin position="1"/>
        <end position="18"/>
    </location>
</feature>
<protein>
    <submittedName>
        <fullName evidence="2">Uncharacterized protein</fullName>
    </submittedName>
</protein>
<keyword evidence="3" id="KW-1185">Reference proteome</keyword>
<dbReference type="OrthoDB" id="10435481at2759"/>
<evidence type="ECO:0000313" key="3">
    <source>
        <dbReference type="Proteomes" id="UP000192578"/>
    </source>
</evidence>
<dbReference type="EMBL" id="MTYJ01000048">
    <property type="protein sequence ID" value="OQV18557.1"/>
    <property type="molecule type" value="Genomic_DNA"/>
</dbReference>
<gene>
    <name evidence="2" type="ORF">BV898_07383</name>
</gene>